<dbReference type="InterPro" id="IPR036179">
    <property type="entry name" value="Ig-like_dom_sf"/>
</dbReference>
<protein>
    <recommendedName>
        <fullName evidence="13">Ig-like domain-containing protein</fullName>
    </recommendedName>
</protein>
<dbReference type="GO" id="GO:1903037">
    <property type="term" value="P:regulation of leukocyte cell-cell adhesion"/>
    <property type="evidence" value="ECO:0007669"/>
    <property type="project" value="UniProtKB-ARBA"/>
</dbReference>
<dbReference type="Gene3D" id="2.60.40.10">
    <property type="entry name" value="Immunoglobulins"/>
    <property type="match status" value="2"/>
</dbReference>
<keyword evidence="4 11" id="KW-1133">Transmembrane helix</keyword>
<dbReference type="Proteomes" id="UP001460270">
    <property type="component" value="Unassembled WGS sequence"/>
</dbReference>
<keyword evidence="8" id="KW-0393">Immunoglobulin domain</keyword>
<gene>
    <name evidence="14" type="ORF">WMY93_014743</name>
</gene>
<feature type="region of interest" description="Disordered" evidence="10">
    <location>
        <begin position="271"/>
        <end position="300"/>
    </location>
</feature>
<keyword evidence="5 11" id="KW-0472">Membrane</keyword>
<dbReference type="InterPro" id="IPR013783">
    <property type="entry name" value="Ig-like_fold"/>
</dbReference>
<evidence type="ECO:0000313" key="15">
    <source>
        <dbReference type="Proteomes" id="UP001460270"/>
    </source>
</evidence>
<dbReference type="InterPro" id="IPR003599">
    <property type="entry name" value="Ig_sub"/>
</dbReference>
<dbReference type="GO" id="GO:0050852">
    <property type="term" value="P:T cell receptor signaling pathway"/>
    <property type="evidence" value="ECO:0007669"/>
    <property type="project" value="TreeGrafter"/>
</dbReference>
<evidence type="ECO:0000259" key="13">
    <source>
        <dbReference type="PROSITE" id="PS50835"/>
    </source>
</evidence>
<dbReference type="SUPFAM" id="SSF48726">
    <property type="entry name" value="Immunoglobulin"/>
    <property type="match status" value="2"/>
</dbReference>
<accession>A0AAW0NW91</accession>
<dbReference type="InterPro" id="IPR007110">
    <property type="entry name" value="Ig-like_dom"/>
</dbReference>
<keyword evidence="6" id="KW-1015">Disulfide bond</keyword>
<evidence type="ECO:0000256" key="11">
    <source>
        <dbReference type="SAM" id="Phobius"/>
    </source>
</evidence>
<evidence type="ECO:0000313" key="14">
    <source>
        <dbReference type="EMBL" id="KAK7910059.1"/>
    </source>
</evidence>
<keyword evidence="2 11" id="KW-0812">Transmembrane</keyword>
<feature type="transmembrane region" description="Helical" evidence="11">
    <location>
        <begin position="231"/>
        <end position="261"/>
    </location>
</feature>
<feature type="chain" id="PRO_5043855606" description="Ig-like domain-containing protein" evidence="12">
    <location>
        <begin position="25"/>
        <end position="445"/>
    </location>
</feature>
<evidence type="ECO:0000256" key="4">
    <source>
        <dbReference type="ARBA" id="ARBA00022989"/>
    </source>
</evidence>
<evidence type="ECO:0000256" key="7">
    <source>
        <dbReference type="ARBA" id="ARBA00023180"/>
    </source>
</evidence>
<organism evidence="14 15">
    <name type="scientific">Mugilogobius chulae</name>
    <name type="common">yellowstripe goby</name>
    <dbReference type="NCBI Taxonomy" id="88201"/>
    <lineage>
        <taxon>Eukaryota</taxon>
        <taxon>Metazoa</taxon>
        <taxon>Chordata</taxon>
        <taxon>Craniata</taxon>
        <taxon>Vertebrata</taxon>
        <taxon>Euteleostomi</taxon>
        <taxon>Actinopterygii</taxon>
        <taxon>Neopterygii</taxon>
        <taxon>Teleostei</taxon>
        <taxon>Neoteleostei</taxon>
        <taxon>Acanthomorphata</taxon>
        <taxon>Gobiaria</taxon>
        <taxon>Gobiiformes</taxon>
        <taxon>Gobioidei</taxon>
        <taxon>Gobiidae</taxon>
        <taxon>Gobionellinae</taxon>
        <taxon>Mugilogobius</taxon>
    </lineage>
</organism>
<dbReference type="InterPro" id="IPR053896">
    <property type="entry name" value="BTN3A2-like_Ig-C"/>
</dbReference>
<sequence length="445" mass="51410">MNKSLRVLCGLILWCLLHIQDNRGQALIGSSWAIVAKVGDDVVLPCFFQPPRDAAPLTLEWTRPDLDPRFVFVWRLYEELTELKHKQFVDRAFLFLDELKNGNISLKLTNVTPKDSGFYRCFIPAQGQETSVKLIVGSSSSVQMSVAAVDQWRAEVVLQCVSEGWFPEPELWWRDSDGELLSVEHTGSLSDGLYAVRSTVNVKKSSTFSCIMSQSSTNLTEQSSMHVSETFFVLFPIFWGLTVGLVFFALVAISFAILFCLAKQRHSGSLETEQTTSTCEHKSRETHSTDSLNTQTTSPEQETMFRKLQSEFKLLEKVQEVRRQREISEHKLPVIIHSFDKWGRSVSLRKQYEEELHIKNWSVQIEVLNDQTLTYRLQFPFKLRKDDIVTIWAESCCPERKDRYNKEWEKQDPWNTGEIAVVSLYDDNNELKDIICERMYPSQHK</sequence>
<feature type="domain" description="Ig-like" evidence="13">
    <location>
        <begin position="156"/>
        <end position="226"/>
    </location>
</feature>
<evidence type="ECO:0000256" key="9">
    <source>
        <dbReference type="ARBA" id="ARBA00038221"/>
    </source>
</evidence>
<name>A0AAW0NW91_9GOBI</name>
<proteinExistence type="inferred from homology"/>
<evidence type="ECO:0000256" key="3">
    <source>
        <dbReference type="ARBA" id="ARBA00022729"/>
    </source>
</evidence>
<evidence type="ECO:0000256" key="10">
    <source>
        <dbReference type="SAM" id="MobiDB-lite"/>
    </source>
</evidence>
<dbReference type="SMART" id="SM00409">
    <property type="entry name" value="IG"/>
    <property type="match status" value="1"/>
</dbReference>
<dbReference type="PANTHER" id="PTHR24100:SF151">
    <property type="entry name" value="ICOS LIGAND"/>
    <property type="match status" value="1"/>
</dbReference>
<feature type="signal peptide" evidence="12">
    <location>
        <begin position="1"/>
        <end position="24"/>
    </location>
</feature>
<dbReference type="InterPro" id="IPR050504">
    <property type="entry name" value="IgSF_BTN/MOG"/>
</dbReference>
<dbReference type="FunFam" id="2.60.40.10:FF:000142">
    <property type="entry name" value="V-set domain-containing T-cell activation inhibitor 1"/>
    <property type="match status" value="1"/>
</dbReference>
<feature type="compositionally biased region" description="Basic and acidic residues" evidence="10">
    <location>
        <begin position="279"/>
        <end position="288"/>
    </location>
</feature>
<evidence type="ECO:0000256" key="12">
    <source>
        <dbReference type="SAM" id="SignalP"/>
    </source>
</evidence>
<keyword evidence="15" id="KW-1185">Reference proteome</keyword>
<feature type="compositionally biased region" description="Polar residues" evidence="10">
    <location>
        <begin position="289"/>
        <end position="300"/>
    </location>
</feature>
<comment type="subcellular location">
    <subcellularLocation>
        <location evidence="1">Membrane</location>
    </subcellularLocation>
</comment>
<dbReference type="GO" id="GO:0042110">
    <property type="term" value="P:T cell activation"/>
    <property type="evidence" value="ECO:0007669"/>
    <property type="project" value="UniProtKB-ARBA"/>
</dbReference>
<dbReference type="GO" id="GO:0001817">
    <property type="term" value="P:regulation of cytokine production"/>
    <property type="evidence" value="ECO:0007669"/>
    <property type="project" value="TreeGrafter"/>
</dbReference>
<dbReference type="InterPro" id="IPR036415">
    <property type="entry name" value="Lamin_tail_dom_sf"/>
</dbReference>
<dbReference type="Pfam" id="PF07686">
    <property type="entry name" value="V-set"/>
    <property type="match status" value="1"/>
</dbReference>
<dbReference type="Pfam" id="PF22705">
    <property type="entry name" value="C2-set_3"/>
    <property type="match status" value="1"/>
</dbReference>
<dbReference type="PANTHER" id="PTHR24100">
    <property type="entry name" value="BUTYROPHILIN"/>
    <property type="match status" value="1"/>
</dbReference>
<evidence type="ECO:0000256" key="5">
    <source>
        <dbReference type="ARBA" id="ARBA00023136"/>
    </source>
</evidence>
<dbReference type="Gene3D" id="2.60.40.1260">
    <property type="entry name" value="Lamin Tail domain"/>
    <property type="match status" value="1"/>
</dbReference>
<dbReference type="EMBL" id="JBBPFD010000010">
    <property type="protein sequence ID" value="KAK7910059.1"/>
    <property type="molecule type" value="Genomic_DNA"/>
</dbReference>
<comment type="caution">
    <text evidence="14">The sequence shown here is derived from an EMBL/GenBank/DDBJ whole genome shotgun (WGS) entry which is preliminary data.</text>
</comment>
<evidence type="ECO:0000256" key="2">
    <source>
        <dbReference type="ARBA" id="ARBA00022692"/>
    </source>
</evidence>
<dbReference type="GO" id="GO:0009897">
    <property type="term" value="C:external side of plasma membrane"/>
    <property type="evidence" value="ECO:0007669"/>
    <property type="project" value="TreeGrafter"/>
</dbReference>
<evidence type="ECO:0000256" key="1">
    <source>
        <dbReference type="ARBA" id="ARBA00004370"/>
    </source>
</evidence>
<keyword evidence="3 12" id="KW-0732">Signal</keyword>
<evidence type="ECO:0000256" key="8">
    <source>
        <dbReference type="ARBA" id="ARBA00023319"/>
    </source>
</evidence>
<dbReference type="PROSITE" id="PS50835">
    <property type="entry name" value="IG_LIKE"/>
    <property type="match status" value="2"/>
</dbReference>
<keyword evidence="7" id="KW-0325">Glycoprotein</keyword>
<reference evidence="15" key="1">
    <citation type="submission" date="2024-04" db="EMBL/GenBank/DDBJ databases">
        <title>Salinicola lusitanus LLJ914,a marine bacterium isolated from the Okinawa Trough.</title>
        <authorList>
            <person name="Li J."/>
        </authorList>
    </citation>
    <scope>NUCLEOTIDE SEQUENCE [LARGE SCALE GENOMIC DNA]</scope>
</reference>
<dbReference type="SUPFAM" id="SSF74853">
    <property type="entry name" value="Lamin A/C globular tail domain"/>
    <property type="match status" value="1"/>
</dbReference>
<dbReference type="AlphaFoldDB" id="A0AAW0NW91"/>
<feature type="domain" description="Ig-like" evidence="13">
    <location>
        <begin position="39"/>
        <end position="133"/>
    </location>
</feature>
<dbReference type="FunFam" id="2.60.40.10:FF:000088">
    <property type="entry name" value="Butyrophilin subfamily 1 member A1"/>
    <property type="match status" value="1"/>
</dbReference>
<dbReference type="InterPro" id="IPR013106">
    <property type="entry name" value="Ig_V-set"/>
</dbReference>
<dbReference type="GO" id="GO:0050863">
    <property type="term" value="P:regulation of T cell activation"/>
    <property type="evidence" value="ECO:0007669"/>
    <property type="project" value="UniProtKB-ARBA"/>
</dbReference>
<dbReference type="GO" id="GO:0005102">
    <property type="term" value="F:signaling receptor binding"/>
    <property type="evidence" value="ECO:0007669"/>
    <property type="project" value="TreeGrafter"/>
</dbReference>
<evidence type="ECO:0000256" key="6">
    <source>
        <dbReference type="ARBA" id="ARBA00023157"/>
    </source>
</evidence>
<comment type="similarity">
    <text evidence="9">Belongs to the SKINT family.</text>
</comment>